<dbReference type="AlphaFoldDB" id="L5LXY4"/>
<organism evidence="1 2">
    <name type="scientific">Myotis davidii</name>
    <name type="common">David's myotis</name>
    <dbReference type="NCBI Taxonomy" id="225400"/>
    <lineage>
        <taxon>Eukaryota</taxon>
        <taxon>Metazoa</taxon>
        <taxon>Chordata</taxon>
        <taxon>Craniata</taxon>
        <taxon>Vertebrata</taxon>
        <taxon>Euteleostomi</taxon>
        <taxon>Mammalia</taxon>
        <taxon>Eutheria</taxon>
        <taxon>Laurasiatheria</taxon>
        <taxon>Chiroptera</taxon>
        <taxon>Yangochiroptera</taxon>
        <taxon>Vespertilionidae</taxon>
        <taxon>Myotis</taxon>
    </lineage>
</organism>
<gene>
    <name evidence="1" type="ORF">MDA_GLEAN10013386</name>
</gene>
<protein>
    <submittedName>
        <fullName evidence="1">Uncharacterized protein</fullName>
    </submittedName>
</protein>
<reference evidence="2" key="1">
    <citation type="journal article" date="2013" name="Science">
        <title>Comparative analysis of bat genomes provides insight into the evolution of flight and immunity.</title>
        <authorList>
            <person name="Zhang G."/>
            <person name="Cowled C."/>
            <person name="Shi Z."/>
            <person name="Huang Z."/>
            <person name="Bishop-Lilly K.A."/>
            <person name="Fang X."/>
            <person name="Wynne J.W."/>
            <person name="Xiong Z."/>
            <person name="Baker M.L."/>
            <person name="Zhao W."/>
            <person name="Tachedjian M."/>
            <person name="Zhu Y."/>
            <person name="Zhou P."/>
            <person name="Jiang X."/>
            <person name="Ng J."/>
            <person name="Yang L."/>
            <person name="Wu L."/>
            <person name="Xiao J."/>
            <person name="Feng Y."/>
            <person name="Chen Y."/>
            <person name="Sun X."/>
            <person name="Zhang Y."/>
            <person name="Marsh G.A."/>
            <person name="Crameri G."/>
            <person name="Broder C.C."/>
            <person name="Frey K.G."/>
            <person name="Wang L.F."/>
            <person name="Wang J."/>
        </authorList>
    </citation>
    <scope>NUCLEOTIDE SEQUENCE [LARGE SCALE GENOMIC DNA]</scope>
</reference>
<dbReference type="Proteomes" id="UP000010556">
    <property type="component" value="Unassembled WGS sequence"/>
</dbReference>
<keyword evidence="2" id="KW-1185">Reference proteome</keyword>
<dbReference type="EMBL" id="KB106583">
    <property type="protein sequence ID" value="ELK30880.1"/>
    <property type="molecule type" value="Genomic_DNA"/>
</dbReference>
<evidence type="ECO:0000313" key="1">
    <source>
        <dbReference type="EMBL" id="ELK30880.1"/>
    </source>
</evidence>
<name>L5LXY4_MYODS</name>
<evidence type="ECO:0000313" key="2">
    <source>
        <dbReference type="Proteomes" id="UP000010556"/>
    </source>
</evidence>
<sequence>MGLDKSQTVAGWWSRLALIASQVYGPYPCVNFMHQDRIAVTRATVLEQHALGTVGSPSIEHTPQAPASSILH</sequence>
<proteinExistence type="predicted"/>
<accession>L5LXY4</accession>